<dbReference type="CDD" id="cd07067">
    <property type="entry name" value="HP_PGM_like"/>
    <property type="match status" value="1"/>
</dbReference>
<dbReference type="Pfam" id="PF00300">
    <property type="entry name" value="His_Phos_1"/>
    <property type="match status" value="1"/>
</dbReference>
<dbReference type="Proteomes" id="UP000809440">
    <property type="component" value="Unassembled WGS sequence"/>
</dbReference>
<dbReference type="SMART" id="SM00855">
    <property type="entry name" value="PGAM"/>
    <property type="match status" value="1"/>
</dbReference>
<dbReference type="EMBL" id="JAFBXE010000001">
    <property type="protein sequence ID" value="MBM2411026.1"/>
    <property type="molecule type" value="Genomic_DNA"/>
</dbReference>
<evidence type="ECO:0000313" key="2">
    <source>
        <dbReference type="EMBL" id="MBM2415693.1"/>
    </source>
</evidence>
<dbReference type="OrthoDB" id="9810154at2"/>
<accession>A0A9Q2RY15</accession>
<dbReference type="AlphaFoldDB" id="A0A9Q2RY15"/>
<evidence type="ECO:0000313" key="4">
    <source>
        <dbReference type="Proteomes" id="UP000809440"/>
    </source>
</evidence>
<dbReference type="SUPFAM" id="SSF53254">
    <property type="entry name" value="Phosphoglycerate mutase-like"/>
    <property type="match status" value="1"/>
</dbReference>
<dbReference type="InterPro" id="IPR029033">
    <property type="entry name" value="His_PPase_superfam"/>
</dbReference>
<organism evidence="1 3">
    <name type="scientific">Marivita cryptomonadis</name>
    <dbReference type="NCBI Taxonomy" id="505252"/>
    <lineage>
        <taxon>Bacteria</taxon>
        <taxon>Pseudomonadati</taxon>
        <taxon>Pseudomonadota</taxon>
        <taxon>Alphaproteobacteria</taxon>
        <taxon>Rhodobacterales</taxon>
        <taxon>Roseobacteraceae</taxon>
        <taxon>Marivita</taxon>
    </lineage>
</organism>
<proteinExistence type="predicted"/>
<dbReference type="Gene3D" id="3.40.50.1240">
    <property type="entry name" value="Phosphoglycerate mutase-like"/>
    <property type="match status" value="1"/>
</dbReference>
<protein>
    <submittedName>
        <fullName evidence="1">Histidine phosphatase family protein</fullName>
    </submittedName>
</protein>
<dbReference type="Proteomes" id="UP000755667">
    <property type="component" value="Unassembled WGS sequence"/>
</dbReference>
<dbReference type="GeneID" id="62639901"/>
<dbReference type="PANTHER" id="PTHR47623">
    <property type="entry name" value="OS09G0287300 PROTEIN"/>
    <property type="match status" value="1"/>
</dbReference>
<dbReference type="InterPro" id="IPR013078">
    <property type="entry name" value="His_Pase_superF_clade-1"/>
</dbReference>
<dbReference type="PANTHER" id="PTHR47623:SF1">
    <property type="entry name" value="OS09G0287300 PROTEIN"/>
    <property type="match status" value="1"/>
</dbReference>
<gene>
    <name evidence="1" type="ORF">JQX41_01820</name>
    <name evidence="2" type="ORF">JQX48_01820</name>
</gene>
<dbReference type="RefSeq" id="WP_085628191.1">
    <property type="nucleotide sequence ID" value="NZ_JAFBWU010000001.1"/>
</dbReference>
<evidence type="ECO:0000313" key="1">
    <source>
        <dbReference type="EMBL" id="MBM2411026.1"/>
    </source>
</evidence>
<reference evidence="1 4" key="1">
    <citation type="submission" date="2021-01" db="EMBL/GenBank/DDBJ databases">
        <title>Diatom-associated Roseobacters Show Island Model of Population Structure.</title>
        <authorList>
            <person name="Qu L."/>
            <person name="Feng X."/>
            <person name="Chen Y."/>
            <person name="Li L."/>
            <person name="Wang X."/>
            <person name="Hu Z."/>
            <person name="Wang H."/>
            <person name="Luo H."/>
        </authorList>
    </citation>
    <scope>NUCLEOTIDE SEQUENCE</scope>
    <source>
        <strain evidence="2 4">CC28-63</strain>
        <strain evidence="1">CC28-69</strain>
    </source>
</reference>
<keyword evidence="4" id="KW-1185">Reference proteome</keyword>
<evidence type="ECO:0000313" key="3">
    <source>
        <dbReference type="Proteomes" id="UP000755667"/>
    </source>
</evidence>
<name>A0A9Q2RY15_9RHOB</name>
<comment type="caution">
    <text evidence="1">The sequence shown here is derived from an EMBL/GenBank/DDBJ whole genome shotgun (WGS) entry which is preliminary data.</text>
</comment>
<dbReference type="EMBL" id="JAFBXF010000001">
    <property type="protein sequence ID" value="MBM2415693.1"/>
    <property type="molecule type" value="Genomic_DNA"/>
</dbReference>
<sequence>MKRLILMRHAKSDWSASGDDHNRPLNARGAESAPAMGRWLANQDWLPDTVLCSTATRTRQTLDLLDIPVVPTLFERALYLAEADEIIETVRSATGDTLLLLGHNHGIAECAQGLVKEWPDHPRFADYPTCATTLIHFDMSAWSDLRKGTGNCAGFAIPREIISAE</sequence>